<name>A0ACC2FBM1_DALPE</name>
<organism evidence="1 2">
    <name type="scientific">Dallia pectoralis</name>
    <name type="common">Alaska blackfish</name>
    <dbReference type="NCBI Taxonomy" id="75939"/>
    <lineage>
        <taxon>Eukaryota</taxon>
        <taxon>Metazoa</taxon>
        <taxon>Chordata</taxon>
        <taxon>Craniata</taxon>
        <taxon>Vertebrata</taxon>
        <taxon>Euteleostomi</taxon>
        <taxon>Actinopterygii</taxon>
        <taxon>Neopterygii</taxon>
        <taxon>Teleostei</taxon>
        <taxon>Protacanthopterygii</taxon>
        <taxon>Esociformes</taxon>
        <taxon>Umbridae</taxon>
        <taxon>Dallia</taxon>
    </lineage>
</organism>
<gene>
    <name evidence="1" type="ORF">DPEC_G00311410</name>
</gene>
<evidence type="ECO:0000313" key="1">
    <source>
        <dbReference type="EMBL" id="KAJ7988650.1"/>
    </source>
</evidence>
<protein>
    <submittedName>
        <fullName evidence="1">Uncharacterized protein</fullName>
    </submittedName>
</protein>
<sequence>MITGVFAQHWGFVGTVHRRTRHREEVSLSAGLLGQPGVCCVLLLESSQKIKHDPPVLHLFLPGLQPPPLAPSPSPGLSSSTHARSSVSGLSFVRPSPGLFLLTMRGVPVALSLFSLPPSFLQKLLSPAKLLKDDQWSGFIYPLCSSTAPSAYSIT</sequence>
<evidence type="ECO:0000313" key="2">
    <source>
        <dbReference type="Proteomes" id="UP001157502"/>
    </source>
</evidence>
<accession>A0ACC2FBM1</accession>
<dbReference type="EMBL" id="CM055757">
    <property type="protein sequence ID" value="KAJ7988650.1"/>
    <property type="molecule type" value="Genomic_DNA"/>
</dbReference>
<dbReference type="Proteomes" id="UP001157502">
    <property type="component" value="Chromosome 30"/>
</dbReference>
<keyword evidence="2" id="KW-1185">Reference proteome</keyword>
<proteinExistence type="predicted"/>
<reference evidence="1" key="1">
    <citation type="submission" date="2021-05" db="EMBL/GenBank/DDBJ databases">
        <authorList>
            <person name="Pan Q."/>
            <person name="Jouanno E."/>
            <person name="Zahm M."/>
            <person name="Klopp C."/>
            <person name="Cabau C."/>
            <person name="Louis A."/>
            <person name="Berthelot C."/>
            <person name="Parey E."/>
            <person name="Roest Crollius H."/>
            <person name="Montfort J."/>
            <person name="Robinson-Rechavi M."/>
            <person name="Bouchez O."/>
            <person name="Lampietro C."/>
            <person name="Lopez Roques C."/>
            <person name="Donnadieu C."/>
            <person name="Postlethwait J."/>
            <person name="Bobe J."/>
            <person name="Dillon D."/>
            <person name="Chandos A."/>
            <person name="von Hippel F."/>
            <person name="Guiguen Y."/>
        </authorList>
    </citation>
    <scope>NUCLEOTIDE SEQUENCE</scope>
    <source>
        <strain evidence="1">YG-Jan2019</strain>
    </source>
</reference>
<comment type="caution">
    <text evidence="1">The sequence shown here is derived from an EMBL/GenBank/DDBJ whole genome shotgun (WGS) entry which is preliminary data.</text>
</comment>